<reference evidence="2 3" key="1">
    <citation type="journal article" date="2019" name="Environ. Microbiol.">
        <title>At the nexus of three kingdoms: the genome of the mycorrhizal fungus Gigaspora margarita provides insights into plant, endobacterial and fungal interactions.</title>
        <authorList>
            <person name="Venice F."/>
            <person name="Ghignone S."/>
            <person name="Salvioli di Fossalunga A."/>
            <person name="Amselem J."/>
            <person name="Novero M."/>
            <person name="Xianan X."/>
            <person name="Sedzielewska Toro K."/>
            <person name="Morin E."/>
            <person name="Lipzen A."/>
            <person name="Grigoriev I.V."/>
            <person name="Henrissat B."/>
            <person name="Martin F.M."/>
            <person name="Bonfante P."/>
        </authorList>
    </citation>
    <scope>NUCLEOTIDE SEQUENCE [LARGE SCALE GENOMIC DNA]</scope>
    <source>
        <strain evidence="2 3">BEG34</strain>
    </source>
</reference>
<dbReference type="OrthoDB" id="2449435at2759"/>
<evidence type="ECO:0000313" key="3">
    <source>
        <dbReference type="Proteomes" id="UP000439903"/>
    </source>
</evidence>
<proteinExistence type="predicted"/>
<keyword evidence="2" id="KW-0067">ATP-binding</keyword>
<sequence>MPLLAKLLPVSSVHFDATYKTARGRFELYGIISNTNSVGFPLAYLLLNTTNATDNEQVGLRTKALIGFLSSLCNKGLHLQYFFTNKNFAEINAAKEVWPNISVQLCLWHIKKQ</sequence>
<name>A0A8H4AHX1_GIGMA</name>
<dbReference type="Pfam" id="PF10551">
    <property type="entry name" value="MULE"/>
    <property type="match status" value="1"/>
</dbReference>
<accession>A0A8H4AHX1</accession>
<dbReference type="AlphaFoldDB" id="A0A8H4AHX1"/>
<comment type="caution">
    <text evidence="2">The sequence shown here is derived from an EMBL/GenBank/DDBJ whole genome shotgun (WGS) entry which is preliminary data.</text>
</comment>
<evidence type="ECO:0000313" key="2">
    <source>
        <dbReference type="EMBL" id="KAF0497176.1"/>
    </source>
</evidence>
<feature type="domain" description="MULE transposase" evidence="1">
    <location>
        <begin position="13"/>
        <end position="112"/>
    </location>
</feature>
<keyword evidence="3" id="KW-1185">Reference proteome</keyword>
<dbReference type="EMBL" id="WTPW01000583">
    <property type="protein sequence ID" value="KAF0497176.1"/>
    <property type="molecule type" value="Genomic_DNA"/>
</dbReference>
<gene>
    <name evidence="2" type="ORF">F8M41_020773</name>
</gene>
<organism evidence="2 3">
    <name type="scientific">Gigaspora margarita</name>
    <dbReference type="NCBI Taxonomy" id="4874"/>
    <lineage>
        <taxon>Eukaryota</taxon>
        <taxon>Fungi</taxon>
        <taxon>Fungi incertae sedis</taxon>
        <taxon>Mucoromycota</taxon>
        <taxon>Glomeromycotina</taxon>
        <taxon>Glomeromycetes</taxon>
        <taxon>Diversisporales</taxon>
        <taxon>Gigasporaceae</taxon>
        <taxon>Gigaspora</taxon>
    </lineage>
</organism>
<dbReference type="Proteomes" id="UP000439903">
    <property type="component" value="Unassembled WGS sequence"/>
</dbReference>
<dbReference type="GO" id="GO:0004386">
    <property type="term" value="F:helicase activity"/>
    <property type="evidence" value="ECO:0007669"/>
    <property type="project" value="UniProtKB-KW"/>
</dbReference>
<evidence type="ECO:0000259" key="1">
    <source>
        <dbReference type="Pfam" id="PF10551"/>
    </source>
</evidence>
<protein>
    <submittedName>
        <fullName evidence="2">ATP-dependent DNA helicase pif1</fullName>
    </submittedName>
</protein>
<dbReference type="InterPro" id="IPR018289">
    <property type="entry name" value="MULE_transposase_dom"/>
</dbReference>
<keyword evidence="2" id="KW-0347">Helicase</keyword>
<keyword evidence="2" id="KW-0378">Hydrolase</keyword>
<keyword evidence="2" id="KW-0547">Nucleotide-binding</keyword>